<dbReference type="SUPFAM" id="SSF53474">
    <property type="entry name" value="alpha/beta-Hydrolases"/>
    <property type="match status" value="1"/>
</dbReference>
<proteinExistence type="predicted"/>
<keyword evidence="3" id="KW-1185">Reference proteome</keyword>
<evidence type="ECO:0000259" key="1">
    <source>
        <dbReference type="Pfam" id="PF12146"/>
    </source>
</evidence>
<gene>
    <name evidence="2" type="primary">yvaK</name>
    <name evidence="2" type="ORF">ANI01nite_27260</name>
</gene>
<dbReference type="InterPro" id="IPR029058">
    <property type="entry name" value="AB_hydrolase_fold"/>
</dbReference>
<dbReference type="Proteomes" id="UP000316242">
    <property type="component" value="Unassembled WGS sequence"/>
</dbReference>
<evidence type="ECO:0000313" key="3">
    <source>
        <dbReference type="Proteomes" id="UP000316242"/>
    </source>
</evidence>
<dbReference type="InterPro" id="IPR012354">
    <property type="entry name" value="Esterase_lipase"/>
</dbReference>
<sequence length="258" mass="28337">MMKIDEGNTPLNEPVRSNAVLLIHGFTGSPVAMRPWADSLELAGFDTDVPLLPGHGTQWQDMVGRGYDQWIGATEEAFDELARTHQQVFVAGLSMGGALALHLATRRNVAGVSLVNPGLVVDSRLAPYTRWLKHAVRTVAPISNDIAKRGVDEGAYPRTPVAAVAELHALFAQTRRRLELVSAPVQLFRSTVDNVVSEQSVRELVGGLNPGTLAEHHMLLHSKHVATLDYDAEQIFHESARFFAQLAAKEQKRKEERA</sequence>
<dbReference type="EMBL" id="BJNE01000014">
    <property type="protein sequence ID" value="GEC13523.1"/>
    <property type="molecule type" value="Genomic_DNA"/>
</dbReference>
<accession>A0ABQ0RNX9</accession>
<comment type="caution">
    <text evidence="2">The sequence shown here is derived from an EMBL/GenBank/DDBJ whole genome shotgun (WGS) entry which is preliminary data.</text>
</comment>
<reference evidence="2 3" key="1">
    <citation type="submission" date="2019-06" db="EMBL/GenBank/DDBJ databases">
        <title>Whole genome shotgun sequence of Glutamicibacter nicotianae NBRC 14234.</title>
        <authorList>
            <person name="Hosoyama A."/>
            <person name="Uohara A."/>
            <person name="Ohji S."/>
            <person name="Ichikawa N."/>
        </authorList>
    </citation>
    <scope>NUCLEOTIDE SEQUENCE [LARGE SCALE GENOMIC DNA]</scope>
    <source>
        <strain evidence="2 3">NBRC 14234</strain>
    </source>
</reference>
<dbReference type="Gene3D" id="3.40.50.1820">
    <property type="entry name" value="alpha/beta hydrolase"/>
    <property type="match status" value="1"/>
</dbReference>
<dbReference type="PIRSF" id="PIRSF017388">
    <property type="entry name" value="Esterase_lipase"/>
    <property type="match status" value="1"/>
</dbReference>
<dbReference type="RefSeq" id="WP_158024700.1">
    <property type="nucleotide sequence ID" value="NZ_BAAAWM010000001.1"/>
</dbReference>
<feature type="domain" description="Serine aminopeptidase S33" evidence="1">
    <location>
        <begin position="18"/>
        <end position="209"/>
    </location>
</feature>
<dbReference type="Pfam" id="PF12146">
    <property type="entry name" value="Hydrolase_4"/>
    <property type="match status" value="1"/>
</dbReference>
<organism evidence="2 3">
    <name type="scientific">Glutamicibacter nicotianae</name>
    <name type="common">Arthrobacter nicotianae</name>
    <dbReference type="NCBI Taxonomy" id="37929"/>
    <lineage>
        <taxon>Bacteria</taxon>
        <taxon>Bacillati</taxon>
        <taxon>Actinomycetota</taxon>
        <taxon>Actinomycetes</taxon>
        <taxon>Micrococcales</taxon>
        <taxon>Micrococcaceae</taxon>
        <taxon>Glutamicibacter</taxon>
    </lineage>
</organism>
<protein>
    <submittedName>
        <fullName evidence="2">Carboxylesterase</fullName>
    </submittedName>
</protein>
<dbReference type="InterPro" id="IPR022742">
    <property type="entry name" value="Hydrolase_4"/>
</dbReference>
<evidence type="ECO:0000313" key="2">
    <source>
        <dbReference type="EMBL" id="GEC13523.1"/>
    </source>
</evidence>
<name>A0ABQ0RNX9_GLUNI</name>